<name>A0A1D8G255_9ACTN</name>
<feature type="region of interest" description="Disordered" evidence="1">
    <location>
        <begin position="130"/>
        <end position="162"/>
    </location>
</feature>
<dbReference type="RefSeq" id="WP_069976855.1">
    <property type="nucleotide sequence ID" value="NZ_CP017316.1"/>
</dbReference>
<dbReference type="Proteomes" id="UP000095349">
    <property type="component" value="Chromosome"/>
</dbReference>
<feature type="compositionally biased region" description="Polar residues" evidence="1">
    <location>
        <begin position="144"/>
        <end position="153"/>
    </location>
</feature>
<sequence>MHHHGYSWLGTGLHHIHDGARRAGHPDFIASPVPPLELAQWLLKAAAFVRGTWREPQQAAAWFGAQVRPYAEVFERDHDREALEERITAAAEAVAGGADVAGGWWLVGRRYLGVYLIACRPHRFRPEYPCPAPAPPGRVPQPASGSDASQREQATVIRVNEA</sequence>
<evidence type="ECO:0000313" key="3">
    <source>
        <dbReference type="Proteomes" id="UP000095349"/>
    </source>
</evidence>
<protein>
    <submittedName>
        <fullName evidence="2">Uncharacterized protein</fullName>
    </submittedName>
</protein>
<dbReference type="EMBL" id="CP017316">
    <property type="protein sequence ID" value="AOT59505.1"/>
    <property type="molecule type" value="Genomic_DNA"/>
</dbReference>
<evidence type="ECO:0000313" key="2">
    <source>
        <dbReference type="EMBL" id="AOT59505.1"/>
    </source>
</evidence>
<gene>
    <name evidence="2" type="ORF">A4G23_02347</name>
</gene>
<organism evidence="2 3">
    <name type="scientific">Streptomyces rubrolavendulae</name>
    <dbReference type="NCBI Taxonomy" id="285473"/>
    <lineage>
        <taxon>Bacteria</taxon>
        <taxon>Bacillati</taxon>
        <taxon>Actinomycetota</taxon>
        <taxon>Actinomycetes</taxon>
        <taxon>Kitasatosporales</taxon>
        <taxon>Streptomycetaceae</taxon>
        <taxon>Streptomyces</taxon>
    </lineage>
</organism>
<proteinExistence type="predicted"/>
<dbReference type="AlphaFoldDB" id="A0A1D8G255"/>
<feature type="compositionally biased region" description="Pro residues" evidence="1">
    <location>
        <begin position="130"/>
        <end position="139"/>
    </location>
</feature>
<dbReference type="KEGG" id="srn:A4G23_02347"/>
<reference evidence="2 3" key="1">
    <citation type="submission" date="2016-09" db="EMBL/GenBank/DDBJ databases">
        <title>Streptomyces rubrolavendulae MJM4426 Genome sequencing and assembly.</title>
        <authorList>
            <person name="Kim J.-G."/>
        </authorList>
    </citation>
    <scope>NUCLEOTIDE SEQUENCE [LARGE SCALE GENOMIC DNA]</scope>
    <source>
        <strain evidence="2 3">MJM4426</strain>
    </source>
</reference>
<keyword evidence="3" id="KW-1185">Reference proteome</keyword>
<evidence type="ECO:0000256" key="1">
    <source>
        <dbReference type="SAM" id="MobiDB-lite"/>
    </source>
</evidence>
<accession>A0A1D8G255</accession>